<organism evidence="8 9">
    <name type="scientific">Raphidocelis subcapitata</name>
    <dbReference type="NCBI Taxonomy" id="307507"/>
    <lineage>
        <taxon>Eukaryota</taxon>
        <taxon>Viridiplantae</taxon>
        <taxon>Chlorophyta</taxon>
        <taxon>core chlorophytes</taxon>
        <taxon>Chlorophyceae</taxon>
        <taxon>CS clade</taxon>
        <taxon>Sphaeropleales</taxon>
        <taxon>Selenastraceae</taxon>
        <taxon>Raphidocelis</taxon>
    </lineage>
</organism>
<keyword evidence="9" id="KW-1185">Reference proteome</keyword>
<evidence type="ECO:0000256" key="1">
    <source>
        <dbReference type="ARBA" id="ARBA00009283"/>
    </source>
</evidence>
<dbReference type="Pfam" id="PF01150">
    <property type="entry name" value="GDA1_CD39"/>
    <property type="match status" value="1"/>
</dbReference>
<dbReference type="GO" id="GO:0017110">
    <property type="term" value="F:nucleoside diphosphate phosphatase activity"/>
    <property type="evidence" value="ECO:0007669"/>
    <property type="project" value="TreeGrafter"/>
</dbReference>
<accession>A0A2V0NT66</accession>
<evidence type="ECO:0000313" key="8">
    <source>
        <dbReference type="EMBL" id="GBF90831.1"/>
    </source>
</evidence>
<dbReference type="InterPro" id="IPR000407">
    <property type="entry name" value="GDA1_CD39_NTPase"/>
</dbReference>
<dbReference type="PANTHER" id="PTHR11782">
    <property type="entry name" value="ADENOSINE/GUANOSINE DIPHOSPHATASE"/>
    <property type="match status" value="1"/>
</dbReference>
<reference evidence="8 9" key="1">
    <citation type="journal article" date="2018" name="Sci. Rep.">
        <title>Raphidocelis subcapitata (=Pseudokirchneriella subcapitata) provides an insight into genome evolution and environmental adaptations in the Sphaeropleales.</title>
        <authorList>
            <person name="Suzuki S."/>
            <person name="Yamaguchi H."/>
            <person name="Nakajima N."/>
            <person name="Kawachi M."/>
        </authorList>
    </citation>
    <scope>NUCLEOTIDE SEQUENCE [LARGE SCALE GENOMIC DNA]</scope>
    <source>
        <strain evidence="8 9">NIES-35</strain>
    </source>
</reference>
<dbReference type="FunCoup" id="A0A2V0NT66">
    <property type="interactions" value="881"/>
</dbReference>
<evidence type="ECO:0000256" key="7">
    <source>
        <dbReference type="SAM" id="SignalP"/>
    </source>
</evidence>
<feature type="active site" description="Proton acceptor" evidence="3">
    <location>
        <position position="158"/>
    </location>
</feature>
<dbReference type="PROSITE" id="PS01238">
    <property type="entry name" value="GDA1_CD39_NTPASE"/>
    <property type="match status" value="1"/>
</dbReference>
<proteinExistence type="inferred from homology"/>
<feature type="region of interest" description="Disordered" evidence="6">
    <location>
        <begin position="556"/>
        <end position="586"/>
    </location>
</feature>
<dbReference type="EMBL" id="BDRX01000020">
    <property type="protein sequence ID" value="GBF90831.1"/>
    <property type="molecule type" value="Genomic_DNA"/>
</dbReference>
<evidence type="ECO:0000256" key="6">
    <source>
        <dbReference type="SAM" id="MobiDB-lite"/>
    </source>
</evidence>
<sequence length="586" mass="59382">MERPPSLAAPAAWLAITLLLIPQLAAAAVVGWQYAVVIDAGSTGSRAHVFRFYTHANFPYASVELPNQVHRTSPGLSSYAFDPKTAANSLQPLIKFAKEQVPAELWARTPLHLMATAGLRMLPEEAAEHVLQHTRQALAGSGFLFQPEWARMISGQEEGLFGWVAINYATGALQALVQQQVAATTGRKELPGGVEPVKPTQPLLGVLDLGGGSLQITFALTQGRKIPPNQAAPLQMPGLAERQVYSHSFEGWGVEAAMSKHRESLADAGAKSDPCLPSGYSTTAGGLPGGGNWDQCRAAAKKLLPSERCTFSSCSIGNVFTPSVEGPIIGIDNFYYTARALQLKPGKVKLSDYEAAAKKFCAKDWAAIRREFLKHSTGTDTYALQVCFATAHVLGVLRDGFGFNSSTGVILSHDVKTPKGSVFNPSWALGALLVEVLGIGGGPGRAAALAAAGGGAAPHGEAGGAVFAAAYCVGLIAAMAALSRLRVGVLPGTSLDKVRSSGTGDLEMQGLLMQPASGSGGGGGGAGGGPAGGSIGGGAGGGGALNGGVGAGGAAAAGGGGGGGGAAGGAARAGALHASRRRIEPA</sequence>
<dbReference type="GO" id="GO:0005524">
    <property type="term" value="F:ATP binding"/>
    <property type="evidence" value="ECO:0007669"/>
    <property type="project" value="UniProtKB-KW"/>
</dbReference>
<protein>
    <submittedName>
        <fullName evidence="8">Apyrase-like</fullName>
    </submittedName>
</protein>
<name>A0A2V0NT66_9CHLO</name>
<dbReference type="InParanoid" id="A0A2V0NT66"/>
<dbReference type="STRING" id="307507.A0A2V0NT66"/>
<feature type="chain" id="PRO_5015853443" evidence="7">
    <location>
        <begin position="28"/>
        <end position="586"/>
    </location>
</feature>
<keyword evidence="2 5" id="KW-0378">Hydrolase</keyword>
<dbReference type="OrthoDB" id="6372431at2759"/>
<gene>
    <name evidence="8" type="ORF">Rsub_03685</name>
</gene>
<dbReference type="Proteomes" id="UP000247498">
    <property type="component" value="Unassembled WGS sequence"/>
</dbReference>
<evidence type="ECO:0000256" key="4">
    <source>
        <dbReference type="PIRSR" id="PIRSR600407-2"/>
    </source>
</evidence>
<feature type="signal peptide" evidence="7">
    <location>
        <begin position="1"/>
        <end position="27"/>
    </location>
</feature>
<comment type="caution">
    <text evidence="8">The sequence shown here is derived from an EMBL/GenBank/DDBJ whole genome shotgun (WGS) entry which is preliminary data.</text>
</comment>
<feature type="compositionally biased region" description="Gly residues" evidence="6">
    <location>
        <begin position="556"/>
        <end position="568"/>
    </location>
</feature>
<feature type="binding site" evidence="4">
    <location>
        <begin position="211"/>
        <end position="215"/>
    </location>
    <ligand>
        <name>ATP</name>
        <dbReference type="ChEBI" id="CHEBI:30616"/>
    </ligand>
</feature>
<keyword evidence="4" id="KW-0547">Nucleotide-binding</keyword>
<dbReference type="GO" id="GO:0016020">
    <property type="term" value="C:membrane"/>
    <property type="evidence" value="ECO:0007669"/>
    <property type="project" value="TreeGrafter"/>
</dbReference>
<keyword evidence="7" id="KW-0732">Signal</keyword>
<keyword evidence="4" id="KW-0067">ATP-binding</keyword>
<dbReference type="AlphaFoldDB" id="A0A2V0NT66"/>
<dbReference type="PANTHER" id="PTHR11782:SF3">
    <property type="entry name" value="APYRASE 6-RELATED"/>
    <property type="match status" value="1"/>
</dbReference>
<evidence type="ECO:0000256" key="3">
    <source>
        <dbReference type="PIRSR" id="PIRSR600407-1"/>
    </source>
</evidence>
<dbReference type="Gene3D" id="3.30.420.40">
    <property type="match status" value="1"/>
</dbReference>
<dbReference type="GO" id="GO:0009134">
    <property type="term" value="P:nucleoside diphosphate catabolic process"/>
    <property type="evidence" value="ECO:0007669"/>
    <property type="project" value="TreeGrafter"/>
</dbReference>
<evidence type="ECO:0000256" key="2">
    <source>
        <dbReference type="ARBA" id="ARBA00022801"/>
    </source>
</evidence>
<comment type="similarity">
    <text evidence="1 5">Belongs to the GDA1/CD39 NTPase family.</text>
</comment>
<evidence type="ECO:0000313" key="9">
    <source>
        <dbReference type="Proteomes" id="UP000247498"/>
    </source>
</evidence>
<dbReference type="Gene3D" id="3.30.420.150">
    <property type="entry name" value="Exopolyphosphatase. Domain 2"/>
    <property type="match status" value="1"/>
</dbReference>
<evidence type="ECO:0000256" key="5">
    <source>
        <dbReference type="RuleBase" id="RU003833"/>
    </source>
</evidence>